<dbReference type="Pfam" id="PF05183">
    <property type="entry name" value="RdRP"/>
    <property type="match status" value="1"/>
</dbReference>
<protein>
    <recommendedName>
        <fullName evidence="1">RNA-dependent RNA polymerase</fullName>
        <ecNumber evidence="1">2.7.7.48</ecNumber>
    </recommendedName>
</protein>
<dbReference type="EC" id="2.7.7.48" evidence="1"/>
<keyword evidence="1" id="KW-0696">RNA-directed RNA polymerase</keyword>
<reference evidence="4" key="2">
    <citation type="journal article" date="2023" name="IMA Fungus">
        <title>Comparative genomic study of the Penicillium genus elucidates a diverse pangenome and 15 lateral gene transfer events.</title>
        <authorList>
            <person name="Petersen C."/>
            <person name="Sorensen T."/>
            <person name="Nielsen M.R."/>
            <person name="Sondergaard T.E."/>
            <person name="Sorensen J.L."/>
            <person name="Fitzpatrick D.A."/>
            <person name="Frisvad J.C."/>
            <person name="Nielsen K.L."/>
        </authorList>
    </citation>
    <scope>NUCLEOTIDE SEQUENCE</scope>
    <source>
        <strain evidence="4">IBT 30069</strain>
    </source>
</reference>
<comment type="catalytic activity">
    <reaction evidence="1">
        <text>RNA(n) + a ribonucleoside 5'-triphosphate = RNA(n+1) + diphosphate</text>
        <dbReference type="Rhea" id="RHEA:21248"/>
        <dbReference type="Rhea" id="RHEA-COMP:14527"/>
        <dbReference type="Rhea" id="RHEA-COMP:17342"/>
        <dbReference type="ChEBI" id="CHEBI:33019"/>
        <dbReference type="ChEBI" id="CHEBI:61557"/>
        <dbReference type="ChEBI" id="CHEBI:140395"/>
        <dbReference type="EC" id="2.7.7.48"/>
    </reaction>
</comment>
<dbReference type="Gene3D" id="1.10.8.790">
    <property type="entry name" value="RNA-dependent RNA polymerase, slab domain, helical subdomain-like"/>
    <property type="match status" value="1"/>
</dbReference>
<feature type="domain" description="RDRP core" evidence="3">
    <location>
        <begin position="466"/>
        <end position="1123"/>
    </location>
</feature>
<evidence type="ECO:0000256" key="1">
    <source>
        <dbReference type="RuleBase" id="RU363098"/>
    </source>
</evidence>
<accession>A0A9W9KQ86</accession>
<reference evidence="4" key="1">
    <citation type="submission" date="2022-11" db="EMBL/GenBank/DDBJ databases">
        <authorList>
            <person name="Petersen C."/>
        </authorList>
    </citation>
    <scope>NUCLEOTIDE SEQUENCE</scope>
    <source>
        <strain evidence="4">IBT 30069</strain>
    </source>
</reference>
<dbReference type="InterPro" id="IPR057596">
    <property type="entry name" value="RDRP_core"/>
</dbReference>
<feature type="region of interest" description="Disordered" evidence="2">
    <location>
        <begin position="91"/>
        <end position="137"/>
    </location>
</feature>
<evidence type="ECO:0000259" key="3">
    <source>
        <dbReference type="Pfam" id="PF05183"/>
    </source>
</evidence>
<dbReference type="PANTHER" id="PTHR23079:SF14">
    <property type="entry name" value="RNA-DEPENDENT RNA POLYMERASE"/>
    <property type="match status" value="1"/>
</dbReference>
<name>A0A9W9KQ86_9EURO</name>
<keyword evidence="5" id="KW-1185">Reference proteome</keyword>
<comment type="similarity">
    <text evidence="1">Belongs to the RdRP family.</text>
</comment>
<dbReference type="PANTHER" id="PTHR23079">
    <property type="entry name" value="RNA-DEPENDENT RNA POLYMERASE"/>
    <property type="match status" value="1"/>
</dbReference>
<dbReference type="EMBL" id="JAPQKH010000002">
    <property type="protein sequence ID" value="KAJ5113942.1"/>
    <property type="molecule type" value="Genomic_DNA"/>
</dbReference>
<dbReference type="GO" id="GO:0003968">
    <property type="term" value="F:RNA-directed RNA polymerase activity"/>
    <property type="evidence" value="ECO:0007669"/>
    <property type="project" value="UniProtKB-KW"/>
</dbReference>
<dbReference type="Proteomes" id="UP001149165">
    <property type="component" value="Unassembled WGS sequence"/>
</dbReference>
<dbReference type="InterPro" id="IPR007855">
    <property type="entry name" value="RDRP"/>
</dbReference>
<feature type="compositionally biased region" description="Acidic residues" evidence="2">
    <location>
        <begin position="194"/>
        <end position="203"/>
    </location>
</feature>
<evidence type="ECO:0000256" key="2">
    <source>
        <dbReference type="SAM" id="MobiDB-lite"/>
    </source>
</evidence>
<keyword evidence="1" id="KW-0548">Nucleotidyltransferase</keyword>
<sequence length="1346" mass="152512">MALLNTPQRKKSDEFAHLLYTINEDYGLELPHEKNIDWSPRAWEGIERTSLRWRCLRVLRTLFFRDKDSAYRAVEDFSEWVAGRRFLPGSGTGSGSSIGAGSGAGTGSTREQRGQRQRGPARRTREGSLEASDPALLSDNEKDARIEYLLQILGDQMYLLNPDGGKRISEESNSGERVASPKRRRLQGDRYDDHYDEEDEGKDSDEFHTAPNSPTKSNGSISVSASAKAMPPPARLDLGVDLDLDPEMSLALKLDGASDRDRDRDPVKMSFMERLTQEIPSFNRSRDESFDTLVDSVFSSRGGIDQSFVTDTTEPIETQSTTYAGSVVEIWLLEDGNQSLDPDAALKATKKRIIDKLLDKGPFSLENNYPNTIPLLQRYELERVGRAWNVSLDDMLNSATPPSNEYAEFWSSIETHSQREHRAIPEKPSRRAWDAATGDFKTERHSEVIFFTGEMSWAPMHEGIFSLKLHPPKTEKTCRFHRRFGSDRFLSLTIPDLSRPPEDLGCPSHPSFVRESISAWLTRNDHLCLGRRWRPFFIEEVKSKSKEKKEPKFRIDFFAVDGIDFSRSLSTTSISTSMSMSMSLVSPPGQNSESHTPMSVDDLLEWHMPSAHNADQKNCKLFQRLSLGLSKTFVSVTVKPTQVLYLRDNPRWKQCMNDGCALMSRALAKQICEVLGITGDGNKQIPSAFQGRIAGAKGLWMVDRAQSRHQSFSDNGGDDIWIEISDSQLKIHPHPQNWSEPIDEEKLTFEVVSWSKPLRPVELNVQLLVILDYGGNVKEYIAQLAKRGLNELADELKTVLEADNNLLCLGLMQKLKPPGEAGNRSRQLDRWAIDDGEFVIRLSQAGFTPQTFYPLRQILQKVFSEAIQRRVEELHIPVPLSTYAYCIADPYGVLEADEVHFAFSSNWQDPDGNFQESELMDTDVLVGRVPAHVPSDIQRRKAVYKSELRHFKDVIVFSMKGDIPLAHMLSGGDYDGDTPWICWDPVLVNSFRNSNLPEKEFEPEHFGLSSHSVKMSTLRTTGDFLEKSFSFNLTTSNLGRCTVDHEKLVYAKSINCPEALELSCLLSHLVDGRKGGFYLPEEAYKELKRNKGLQYLPWPAYRESCNERTRKPKRTNIVDYIKFCIAERHSKTLLTEIESQFPSNDGFNSLDQDLTRPYKEAQKRAKDENSDKNPNLQQVLDEILTSIKNLKKQWDTSKNDKTTYSLRAAHLADTAQSISPPTTSSHPLVHTWQNSRVEWNRFLASMAYRLWPATPFAWIAFGDALCDLKVETLPSRSITNDSLACYKVNQKFVGQLTATELPANNMESGEFGDDEYTYEGEEEIESLMLGVSMGYYSGLDDGLRIQ</sequence>
<dbReference type="OrthoDB" id="10055769at2759"/>
<dbReference type="GO" id="GO:0003723">
    <property type="term" value="F:RNA binding"/>
    <property type="evidence" value="ECO:0007669"/>
    <property type="project" value="UniProtKB-KW"/>
</dbReference>
<dbReference type="GO" id="GO:0030422">
    <property type="term" value="P:siRNA processing"/>
    <property type="evidence" value="ECO:0007669"/>
    <property type="project" value="TreeGrafter"/>
</dbReference>
<evidence type="ECO:0000313" key="5">
    <source>
        <dbReference type="Proteomes" id="UP001149165"/>
    </source>
</evidence>
<feature type="compositionally biased region" description="Gly residues" evidence="2">
    <location>
        <begin position="91"/>
        <end position="106"/>
    </location>
</feature>
<keyword evidence="1" id="KW-0808">Transferase</keyword>
<evidence type="ECO:0000313" key="4">
    <source>
        <dbReference type="EMBL" id="KAJ5113942.1"/>
    </source>
</evidence>
<feature type="region of interest" description="Disordered" evidence="2">
    <location>
        <begin position="164"/>
        <end position="232"/>
    </location>
</feature>
<dbReference type="GO" id="GO:0031380">
    <property type="term" value="C:nuclear RNA-directed RNA polymerase complex"/>
    <property type="evidence" value="ECO:0007669"/>
    <property type="project" value="TreeGrafter"/>
</dbReference>
<proteinExistence type="inferred from homology"/>
<gene>
    <name evidence="4" type="ORF">N7456_002476</name>
</gene>
<feature type="compositionally biased region" description="Polar residues" evidence="2">
    <location>
        <begin position="210"/>
        <end position="225"/>
    </location>
</feature>
<keyword evidence="1" id="KW-0694">RNA-binding</keyword>
<organism evidence="4 5">
    <name type="scientific">Penicillium angulare</name>
    <dbReference type="NCBI Taxonomy" id="116970"/>
    <lineage>
        <taxon>Eukaryota</taxon>
        <taxon>Fungi</taxon>
        <taxon>Dikarya</taxon>
        <taxon>Ascomycota</taxon>
        <taxon>Pezizomycotina</taxon>
        <taxon>Eurotiomycetes</taxon>
        <taxon>Eurotiomycetidae</taxon>
        <taxon>Eurotiales</taxon>
        <taxon>Aspergillaceae</taxon>
        <taxon>Penicillium</taxon>
    </lineage>
</organism>
<comment type="caution">
    <text evidence="4">The sequence shown here is derived from an EMBL/GenBank/DDBJ whole genome shotgun (WGS) entry which is preliminary data.</text>
</comment>